<accession>A0A382B0U3</accession>
<protein>
    <submittedName>
        <fullName evidence="1">Uncharacterized protein</fullName>
    </submittedName>
</protein>
<reference evidence="1" key="1">
    <citation type="submission" date="2018-05" db="EMBL/GenBank/DDBJ databases">
        <authorList>
            <person name="Lanie J.A."/>
            <person name="Ng W.-L."/>
            <person name="Kazmierczak K.M."/>
            <person name="Andrzejewski T.M."/>
            <person name="Davidsen T.M."/>
            <person name="Wayne K.J."/>
            <person name="Tettelin H."/>
            <person name="Glass J.I."/>
            <person name="Rusch D."/>
            <person name="Podicherti R."/>
            <person name="Tsui H.-C.T."/>
            <person name="Winkler M.E."/>
        </authorList>
    </citation>
    <scope>NUCLEOTIDE SEQUENCE</scope>
</reference>
<organism evidence="1">
    <name type="scientific">marine metagenome</name>
    <dbReference type="NCBI Taxonomy" id="408172"/>
    <lineage>
        <taxon>unclassified sequences</taxon>
        <taxon>metagenomes</taxon>
        <taxon>ecological metagenomes</taxon>
    </lineage>
</organism>
<proteinExistence type="predicted"/>
<name>A0A382B0U3_9ZZZZ</name>
<dbReference type="EMBL" id="UINC01027679">
    <property type="protein sequence ID" value="SVB07338.1"/>
    <property type="molecule type" value="Genomic_DNA"/>
</dbReference>
<dbReference type="SUPFAM" id="SSF48452">
    <property type="entry name" value="TPR-like"/>
    <property type="match status" value="1"/>
</dbReference>
<dbReference type="InterPro" id="IPR019734">
    <property type="entry name" value="TPR_rpt"/>
</dbReference>
<dbReference type="PROSITE" id="PS50005">
    <property type="entry name" value="TPR"/>
    <property type="match status" value="2"/>
</dbReference>
<evidence type="ECO:0000313" key="1">
    <source>
        <dbReference type="EMBL" id="SVB07338.1"/>
    </source>
</evidence>
<dbReference type="SMART" id="SM00028">
    <property type="entry name" value="TPR"/>
    <property type="match status" value="2"/>
</dbReference>
<sequence>YMWADINRNLDEAAKYIIRANELAPENAAYVDSLGWLHYRQGKHKEALTELQRAAELMKDEPDSTIHEHIGDTLQQLGQADKAGAEWETSLGLLREQEKKMTTPDAYLLEQLGNVLNKLGRTDKARAAWQRSYKITPTEPLRQKLHPVKKEG</sequence>
<dbReference type="Gene3D" id="1.25.40.10">
    <property type="entry name" value="Tetratricopeptide repeat domain"/>
    <property type="match status" value="1"/>
</dbReference>
<dbReference type="AlphaFoldDB" id="A0A382B0U3"/>
<dbReference type="Pfam" id="PF13432">
    <property type="entry name" value="TPR_16"/>
    <property type="match status" value="1"/>
</dbReference>
<dbReference type="InterPro" id="IPR011990">
    <property type="entry name" value="TPR-like_helical_dom_sf"/>
</dbReference>
<gene>
    <name evidence="1" type="ORF">METZ01_LOCUS160192</name>
</gene>
<feature type="non-terminal residue" evidence="1">
    <location>
        <position position="1"/>
    </location>
</feature>
<dbReference type="Pfam" id="PF13181">
    <property type="entry name" value="TPR_8"/>
    <property type="match status" value="1"/>
</dbReference>